<protein>
    <submittedName>
        <fullName evidence="1">Uncharacterized protein</fullName>
    </submittedName>
</protein>
<comment type="caution">
    <text evidence="1">The sequence shown here is derived from an EMBL/GenBank/DDBJ whole genome shotgun (WGS) entry which is preliminary data.</text>
</comment>
<accession>A0A0F9B7L0</accession>
<dbReference type="AlphaFoldDB" id="A0A0F9B7L0"/>
<name>A0A0F9B7L0_9ZZZZ</name>
<sequence>MVECIECTRLRPFGLCIERINHLQEHIHHCNWYDYINFCPHNLKSTKSETKGL</sequence>
<dbReference type="EMBL" id="LAZR01042336">
    <property type="protein sequence ID" value="KKL09762.1"/>
    <property type="molecule type" value="Genomic_DNA"/>
</dbReference>
<organism evidence="1">
    <name type="scientific">marine sediment metagenome</name>
    <dbReference type="NCBI Taxonomy" id="412755"/>
    <lineage>
        <taxon>unclassified sequences</taxon>
        <taxon>metagenomes</taxon>
        <taxon>ecological metagenomes</taxon>
    </lineage>
</organism>
<reference evidence="1" key="1">
    <citation type="journal article" date="2015" name="Nature">
        <title>Complex archaea that bridge the gap between prokaryotes and eukaryotes.</title>
        <authorList>
            <person name="Spang A."/>
            <person name="Saw J.H."/>
            <person name="Jorgensen S.L."/>
            <person name="Zaremba-Niedzwiedzka K."/>
            <person name="Martijn J."/>
            <person name="Lind A.E."/>
            <person name="van Eijk R."/>
            <person name="Schleper C."/>
            <person name="Guy L."/>
            <person name="Ettema T.J."/>
        </authorList>
    </citation>
    <scope>NUCLEOTIDE SEQUENCE</scope>
</reference>
<evidence type="ECO:0000313" key="1">
    <source>
        <dbReference type="EMBL" id="KKL09762.1"/>
    </source>
</evidence>
<gene>
    <name evidence="1" type="ORF">LCGC14_2562630</name>
</gene>
<proteinExistence type="predicted"/>